<gene>
    <name evidence="1" type="ORF">JHL16_28805</name>
</gene>
<comment type="caution">
    <text evidence="1">The sequence shown here is derived from an EMBL/GenBank/DDBJ whole genome shotgun (WGS) entry which is preliminary data.</text>
</comment>
<dbReference type="Proteomes" id="UP000616151">
    <property type="component" value="Unassembled WGS sequence"/>
</dbReference>
<reference evidence="1" key="1">
    <citation type="submission" date="2021-01" db="EMBL/GenBank/DDBJ databases">
        <authorList>
            <person name="Sun Q."/>
        </authorList>
    </citation>
    <scope>NUCLEOTIDE SEQUENCE</scope>
    <source>
        <strain evidence="1">YIM B02566</strain>
    </source>
</reference>
<keyword evidence="2" id="KW-1185">Reference proteome</keyword>
<name>A0ACC5RCN7_9HYPH</name>
<dbReference type="EMBL" id="JAENHL010000008">
    <property type="protein sequence ID" value="MBK1870399.1"/>
    <property type="molecule type" value="Genomic_DNA"/>
</dbReference>
<sequence>MRRLIGLLVLLSMWSVPASAEDENITPKLEGALVEFHSGSVYQFRPKGRFAAKVMGKDFKGKWWFKSGKSLFCATITFSSGPDTSCYKIVKRGERYIEINEKGEATGSPIKSITFNHFKK</sequence>
<evidence type="ECO:0000313" key="2">
    <source>
        <dbReference type="Proteomes" id="UP000616151"/>
    </source>
</evidence>
<protein>
    <submittedName>
        <fullName evidence="1">Uncharacterized protein</fullName>
    </submittedName>
</protein>
<evidence type="ECO:0000313" key="1">
    <source>
        <dbReference type="EMBL" id="MBK1870399.1"/>
    </source>
</evidence>
<accession>A0ACC5RCN7</accession>
<proteinExistence type="predicted"/>
<organism evidence="1 2">
    <name type="scientific">Taklimakanibacter albus</name>
    <dbReference type="NCBI Taxonomy" id="2800327"/>
    <lineage>
        <taxon>Bacteria</taxon>
        <taxon>Pseudomonadati</taxon>
        <taxon>Pseudomonadota</taxon>
        <taxon>Alphaproteobacteria</taxon>
        <taxon>Hyphomicrobiales</taxon>
        <taxon>Aestuariivirgaceae</taxon>
        <taxon>Taklimakanibacter</taxon>
    </lineage>
</organism>